<evidence type="ECO:0000313" key="2">
    <source>
        <dbReference type="EMBL" id="CAK0837882.1"/>
    </source>
</evidence>
<feature type="region of interest" description="Disordered" evidence="1">
    <location>
        <begin position="78"/>
        <end position="118"/>
    </location>
</feature>
<keyword evidence="3" id="KW-1185">Reference proteome</keyword>
<sequence length="278" mass="30192">MIRVPLAAPPQPLRRGCYAWQPEGCPLQGENSVPVDWKLDALEAIDTQAACFMRKQHFDTFCGTRSTKMVFVPEDRAAETGAPEKASAEERDVDTYVVSGPDDSNTSTVLGPAGQEGSAERAAGGLVGRIVEPAALHEGLPEWWSLIVAGAPQESFSLVSRPPESPGCYFYVPAGCQGQDDDPSPPGWKLDVLGKRLFRKDLDKKDTACALRKVFYDRWCHANDTMMARVPALAAEEESTPAAPDKAVAVELAKPVAFAASRKRRPILNLQAQALEEE</sequence>
<accession>A0ABN9SZ96</accession>
<protein>
    <submittedName>
        <fullName evidence="2">Uncharacterized protein</fullName>
    </submittedName>
</protein>
<evidence type="ECO:0000256" key="1">
    <source>
        <dbReference type="SAM" id="MobiDB-lite"/>
    </source>
</evidence>
<gene>
    <name evidence="2" type="ORF">PCOR1329_LOCUS33964</name>
</gene>
<dbReference type="Proteomes" id="UP001189429">
    <property type="component" value="Unassembled WGS sequence"/>
</dbReference>
<dbReference type="EMBL" id="CAUYUJ010014182">
    <property type="protein sequence ID" value="CAK0837882.1"/>
    <property type="molecule type" value="Genomic_DNA"/>
</dbReference>
<comment type="caution">
    <text evidence="2">The sequence shown here is derived from an EMBL/GenBank/DDBJ whole genome shotgun (WGS) entry which is preliminary data.</text>
</comment>
<proteinExistence type="predicted"/>
<evidence type="ECO:0000313" key="3">
    <source>
        <dbReference type="Proteomes" id="UP001189429"/>
    </source>
</evidence>
<organism evidence="2 3">
    <name type="scientific">Prorocentrum cordatum</name>
    <dbReference type="NCBI Taxonomy" id="2364126"/>
    <lineage>
        <taxon>Eukaryota</taxon>
        <taxon>Sar</taxon>
        <taxon>Alveolata</taxon>
        <taxon>Dinophyceae</taxon>
        <taxon>Prorocentrales</taxon>
        <taxon>Prorocentraceae</taxon>
        <taxon>Prorocentrum</taxon>
    </lineage>
</organism>
<name>A0ABN9SZ96_9DINO</name>
<reference evidence="2" key="1">
    <citation type="submission" date="2023-10" db="EMBL/GenBank/DDBJ databases">
        <authorList>
            <person name="Chen Y."/>
            <person name="Shah S."/>
            <person name="Dougan E. K."/>
            <person name="Thang M."/>
            <person name="Chan C."/>
        </authorList>
    </citation>
    <scope>NUCLEOTIDE SEQUENCE [LARGE SCALE GENOMIC DNA]</scope>
</reference>